<accession>Q01BX4</accession>
<protein>
    <submittedName>
        <fullName evidence="2">Unnamed product</fullName>
    </submittedName>
</protein>
<evidence type="ECO:0000313" key="4">
    <source>
        <dbReference type="Proteomes" id="UP000009170"/>
    </source>
</evidence>
<dbReference type="Proteomes" id="UP000195557">
    <property type="component" value="Unassembled WGS sequence"/>
</dbReference>
<evidence type="ECO:0000313" key="2">
    <source>
        <dbReference type="EMBL" id="CAL53184.1"/>
    </source>
</evidence>
<organism evidence="2 4">
    <name type="scientific">Ostreococcus tauri</name>
    <name type="common">Marine green alga</name>
    <dbReference type="NCBI Taxonomy" id="70448"/>
    <lineage>
        <taxon>Eukaryota</taxon>
        <taxon>Viridiplantae</taxon>
        <taxon>Chlorophyta</taxon>
        <taxon>Mamiellophyceae</taxon>
        <taxon>Mamiellales</taxon>
        <taxon>Bathycoccaceae</taxon>
        <taxon>Ostreococcus</taxon>
    </lineage>
</organism>
<dbReference type="GeneID" id="9833042"/>
<dbReference type="RefSeq" id="XP_003078443.1">
    <property type="nucleotide sequence ID" value="XM_003078395.1"/>
</dbReference>
<keyword evidence="4" id="KW-1185">Reference proteome</keyword>
<dbReference type="InParanoid" id="Q01BX4"/>
<feature type="region of interest" description="Disordered" evidence="1">
    <location>
        <begin position="215"/>
        <end position="234"/>
    </location>
</feature>
<evidence type="ECO:0000256" key="1">
    <source>
        <dbReference type="SAM" id="MobiDB-lite"/>
    </source>
</evidence>
<sequence length="301" mass="33220">MARRIARVAAPRPRARGRRALGRAVERAVEIFWDVDNVRPRASTVDVVIERLMDAGRAFGRVDAVRAYANAATIDRCDVEDALKARARTWTLDVCSTTAVDGADRKLGADVATYARGADGDGFRFTTTRWEVENEGDAAGAAWREVEAMWRRRAREAREGLPMRDDARDAVEAITRGRTRVALVVTSDNDMRVAMDYAAANGVCVVALGTMSPSVGGRRSMKTKSGRATAKSAGREGMTKEYWNALKMECERRELSRLSLLQSCDGALVWDPSREFDGHAGQVVGVWHPGRASIGRWYFAH</sequence>
<dbReference type="OrthoDB" id="10632078at2759"/>
<dbReference type="AlphaFoldDB" id="Q01BX4"/>
<dbReference type="KEGG" id="ota:OT_ostta03g05400"/>
<name>Q01BX4_OSTTA</name>
<dbReference type="EMBL" id="CAID01000003">
    <property type="protein sequence ID" value="CAL53184.1"/>
    <property type="molecule type" value="Genomic_DNA"/>
</dbReference>
<reference evidence="2 4" key="1">
    <citation type="journal article" date="2006" name="Proc. Natl. Acad. Sci. U.S.A.">
        <title>Genome analysis of the smallest free-living eukaryote Ostreococcus tauri unveils many unique features.</title>
        <authorList>
            <person name="Derelle E."/>
            <person name="Ferraz C."/>
            <person name="Rombauts S."/>
            <person name="Rouze P."/>
            <person name="Worden A.Z."/>
            <person name="Robbens S."/>
            <person name="Partensky F."/>
            <person name="Degroeve S."/>
            <person name="Echeynie S."/>
            <person name="Cooke R."/>
            <person name="Saeys Y."/>
            <person name="Wuyts J."/>
            <person name="Jabbari K."/>
            <person name="Bowler C."/>
            <person name="Panaud O."/>
            <person name="Piegu B."/>
            <person name="Ball S.G."/>
            <person name="Ral J.-P."/>
            <person name="Bouget F.-Y."/>
            <person name="Piganeau G."/>
            <person name="De Baets B."/>
            <person name="Picard A."/>
            <person name="Delseny M."/>
            <person name="Demaille J."/>
            <person name="Van de Peer Y."/>
            <person name="Moreau H."/>
        </authorList>
    </citation>
    <scope>NUCLEOTIDE SEQUENCE [LARGE SCALE GENOMIC DNA]</scope>
    <source>
        <strain evidence="2 4">OTTH0595</strain>
    </source>
</reference>
<reference evidence="3" key="3">
    <citation type="submission" date="2017-04" db="EMBL/GenBank/DDBJ databases">
        <title>Population genomics of picophytoplankton unveils novel chromosome hypervariability.</title>
        <authorList>
            <consortium name="DOE Joint Genome Institute"/>
            <person name="Blanc-Mathieu R."/>
            <person name="Krasovec M."/>
            <person name="Hebrard M."/>
            <person name="Yau S."/>
            <person name="Desgranges E."/>
            <person name="Martin J."/>
            <person name="Schackwitz W."/>
            <person name="Kuo A."/>
            <person name="Salin G."/>
            <person name="Donnadieu C."/>
            <person name="Desdevises Y."/>
            <person name="Sanchez-Ferandin S."/>
            <person name="Moreau H."/>
            <person name="Rivals E."/>
            <person name="Grigoriev I.V."/>
            <person name="Grimsley N."/>
            <person name="Eyre-Walker A."/>
            <person name="Piganeau G."/>
        </authorList>
    </citation>
    <scope>NUCLEOTIDE SEQUENCE [LARGE SCALE GENOMIC DNA]</scope>
    <source>
        <strain evidence="3">RCC 1115</strain>
    </source>
</reference>
<reference evidence="2" key="2">
    <citation type="journal article" date="2014" name="BMC Genomics">
        <title>An improved genome of the model marine alga Ostreococcus tauri unfolds by assessing Illumina de novo assemblies.</title>
        <authorList>
            <person name="Blanc-Mathieu R."/>
            <person name="Verhelst B."/>
            <person name="Derelle E."/>
            <person name="Rombauts S."/>
            <person name="Bouget F.Y."/>
            <person name="Carre I."/>
            <person name="Chateau A."/>
            <person name="Eyre-Walker A."/>
            <person name="Grimsley N."/>
            <person name="Moreau H."/>
            <person name="Piegu B."/>
            <person name="Rivals E."/>
            <person name="Schackwitz W."/>
            <person name="Van de Peer Y."/>
            <person name="Piganeau G."/>
        </authorList>
    </citation>
    <scope>NUCLEOTIDE SEQUENCE</scope>
    <source>
        <strain evidence="2">RCC4221</strain>
    </source>
</reference>
<proteinExistence type="predicted"/>
<dbReference type="Proteomes" id="UP000009170">
    <property type="component" value="Unassembled WGS sequence"/>
</dbReference>
<evidence type="ECO:0000313" key="3">
    <source>
        <dbReference type="EMBL" id="OUS44113.1"/>
    </source>
</evidence>
<gene>
    <name evidence="3" type="ORF">BE221DRAFT_79339</name>
    <name evidence="2" type="ORF">OT_ostta03g05400</name>
</gene>
<accession>A0A1Y5I7Q9</accession>
<dbReference type="EMBL" id="KZ155826">
    <property type="protein sequence ID" value="OUS44113.1"/>
    <property type="molecule type" value="Genomic_DNA"/>
</dbReference>
<accession>A0A454XIS8</accession>